<protein>
    <submittedName>
        <fullName evidence="1">Uncharacterized protein</fullName>
    </submittedName>
</protein>
<organism evidence="1 2">
    <name type="scientific">Mucilaginibacter pedocola</name>
    <dbReference type="NCBI Taxonomy" id="1792845"/>
    <lineage>
        <taxon>Bacteria</taxon>
        <taxon>Pseudomonadati</taxon>
        <taxon>Bacteroidota</taxon>
        <taxon>Sphingobacteriia</taxon>
        <taxon>Sphingobacteriales</taxon>
        <taxon>Sphingobacteriaceae</taxon>
        <taxon>Mucilaginibacter</taxon>
    </lineage>
</organism>
<keyword evidence="2" id="KW-1185">Reference proteome</keyword>
<gene>
    <name evidence="1" type="ORF">BC343_12700</name>
</gene>
<dbReference type="SUPFAM" id="SSF52833">
    <property type="entry name" value="Thioredoxin-like"/>
    <property type="match status" value="1"/>
</dbReference>
<dbReference type="OrthoDB" id="789332at2"/>
<dbReference type="PROSITE" id="PS51257">
    <property type="entry name" value="PROKAR_LIPOPROTEIN"/>
    <property type="match status" value="1"/>
</dbReference>
<evidence type="ECO:0000313" key="2">
    <source>
        <dbReference type="Proteomes" id="UP000189739"/>
    </source>
</evidence>
<dbReference type="RefSeq" id="WP_078350254.1">
    <property type="nucleotide sequence ID" value="NZ_MBTF01000035.1"/>
</dbReference>
<dbReference type="Proteomes" id="UP000189739">
    <property type="component" value="Unassembled WGS sequence"/>
</dbReference>
<dbReference type="InterPro" id="IPR036249">
    <property type="entry name" value="Thioredoxin-like_sf"/>
</dbReference>
<comment type="caution">
    <text evidence="1">The sequence shown here is derived from an EMBL/GenBank/DDBJ whole genome shotgun (WGS) entry which is preliminary data.</text>
</comment>
<dbReference type="Gene3D" id="3.40.30.10">
    <property type="entry name" value="Glutaredoxin"/>
    <property type="match status" value="1"/>
</dbReference>
<dbReference type="EMBL" id="MBTF01000035">
    <property type="protein sequence ID" value="OOQ57655.1"/>
    <property type="molecule type" value="Genomic_DNA"/>
</dbReference>
<dbReference type="STRING" id="1792845.BC343_12700"/>
<sequence length="380" mass="42703">MKLRYIAPILLVLAACKQTPHLELTIKADGITNGRAILKQAGEQAFNEPLKNGELTKNMQLQAPGYYSLTVIDNNKPITGKIAYDVYLENGNYTIQTNTAKPNAYPTITTTSATQKELSDYYQLQARHTAAIDHKIDSLTKYLESAEVAAMPKDKRAALYESTRAIQKDRRELDLKVLGEYANKHPQGKIGAHIMQQVYYPEYAKEYSTIFQKFPNEVQLSDDGLKIRNKLGSLLSQFSGAGAPEIAGTTADGKSFNKAAISKKIVLVEFWKPENETSQLFHNQLVKGIILTPADREQFEVVSVAITDNVDGWKNIIKNDGKPWQQLSDGKADQSPNVAAWEIKTLPMYFLVSKDWKMIKSNVPFNEIDTEVHDYLKKQK</sequence>
<name>A0A1S9P9M6_9SPHI</name>
<reference evidence="1 2" key="1">
    <citation type="submission" date="2016-07" db="EMBL/GenBank/DDBJ databases">
        <title>Genomic analysis of zinc-resistant bacterium Mucilaginibacter pedocola TBZ30.</title>
        <authorList>
            <person name="Huang J."/>
            <person name="Tang J."/>
        </authorList>
    </citation>
    <scope>NUCLEOTIDE SEQUENCE [LARGE SCALE GENOMIC DNA]</scope>
    <source>
        <strain evidence="1 2">TBZ30</strain>
    </source>
</reference>
<proteinExistence type="predicted"/>
<dbReference type="AlphaFoldDB" id="A0A1S9P9M6"/>
<evidence type="ECO:0000313" key="1">
    <source>
        <dbReference type="EMBL" id="OOQ57655.1"/>
    </source>
</evidence>
<accession>A0A1S9P9M6</accession>